<protein>
    <submittedName>
        <fullName evidence="2">Uncharacterized protein</fullName>
    </submittedName>
</protein>
<evidence type="ECO:0000256" key="1">
    <source>
        <dbReference type="SAM" id="Coils"/>
    </source>
</evidence>
<name>A0A0F9ME25_9ZZZZ</name>
<keyword evidence="1" id="KW-0175">Coiled coil</keyword>
<accession>A0A0F9ME25</accession>
<dbReference type="AlphaFoldDB" id="A0A0F9ME25"/>
<dbReference type="EMBL" id="LAZR01004781">
    <property type="protein sequence ID" value="KKN05615.1"/>
    <property type="molecule type" value="Genomic_DNA"/>
</dbReference>
<feature type="coiled-coil region" evidence="1">
    <location>
        <begin position="16"/>
        <end position="43"/>
    </location>
</feature>
<evidence type="ECO:0000313" key="2">
    <source>
        <dbReference type="EMBL" id="KKN05615.1"/>
    </source>
</evidence>
<comment type="caution">
    <text evidence="2">The sequence shown here is derived from an EMBL/GenBank/DDBJ whole genome shotgun (WGS) entry which is preliminary data.</text>
</comment>
<reference evidence="2" key="1">
    <citation type="journal article" date="2015" name="Nature">
        <title>Complex archaea that bridge the gap between prokaryotes and eukaryotes.</title>
        <authorList>
            <person name="Spang A."/>
            <person name="Saw J.H."/>
            <person name="Jorgensen S.L."/>
            <person name="Zaremba-Niedzwiedzka K."/>
            <person name="Martijn J."/>
            <person name="Lind A.E."/>
            <person name="van Eijk R."/>
            <person name="Schleper C."/>
            <person name="Guy L."/>
            <person name="Ettema T.J."/>
        </authorList>
    </citation>
    <scope>NUCLEOTIDE SEQUENCE</scope>
</reference>
<sequence>MKPEVDIVAELATEYANKQLDELETMEKAIAAARNIKKKAMEHNVPEDDVEVLRAACRLAEQRMRITVPITLVIQTSGSCGDPCSVYSSIVAPDWVSAWDCEVYDDSIWNWPDGTLEQIKANELALKAHLETANKIRHEFETKHDVEAYHFLDD</sequence>
<proteinExistence type="predicted"/>
<organism evidence="2">
    <name type="scientific">marine sediment metagenome</name>
    <dbReference type="NCBI Taxonomy" id="412755"/>
    <lineage>
        <taxon>unclassified sequences</taxon>
        <taxon>metagenomes</taxon>
        <taxon>ecological metagenomes</taxon>
    </lineage>
</organism>
<gene>
    <name evidence="2" type="ORF">LCGC14_1085560</name>
</gene>